<name>A0ABN9VHB6_9DINO</name>
<evidence type="ECO:0000256" key="1">
    <source>
        <dbReference type="SAM" id="MobiDB-lite"/>
    </source>
</evidence>
<keyword evidence="4" id="KW-1185">Reference proteome</keyword>
<feature type="region of interest" description="Disordered" evidence="1">
    <location>
        <begin position="458"/>
        <end position="526"/>
    </location>
</feature>
<keyword evidence="2" id="KW-0472">Membrane</keyword>
<evidence type="ECO:0000313" key="4">
    <source>
        <dbReference type="Proteomes" id="UP001189429"/>
    </source>
</evidence>
<feature type="compositionally biased region" description="Low complexity" evidence="1">
    <location>
        <begin position="476"/>
        <end position="491"/>
    </location>
</feature>
<keyword evidence="2" id="KW-1133">Transmembrane helix</keyword>
<protein>
    <submittedName>
        <fullName evidence="3">Uncharacterized protein</fullName>
    </submittedName>
</protein>
<proteinExistence type="predicted"/>
<evidence type="ECO:0000313" key="3">
    <source>
        <dbReference type="EMBL" id="CAK0872607.1"/>
    </source>
</evidence>
<feature type="region of interest" description="Disordered" evidence="1">
    <location>
        <begin position="29"/>
        <end position="138"/>
    </location>
</feature>
<feature type="non-terminal residue" evidence="3">
    <location>
        <position position="1"/>
    </location>
</feature>
<dbReference type="EMBL" id="CAUYUJ010017181">
    <property type="protein sequence ID" value="CAK0872607.1"/>
    <property type="molecule type" value="Genomic_DNA"/>
</dbReference>
<feature type="transmembrane region" description="Helical" evidence="2">
    <location>
        <begin position="299"/>
        <end position="324"/>
    </location>
</feature>
<reference evidence="3" key="1">
    <citation type="submission" date="2023-10" db="EMBL/GenBank/DDBJ databases">
        <authorList>
            <person name="Chen Y."/>
            <person name="Shah S."/>
            <person name="Dougan E. K."/>
            <person name="Thang M."/>
            <person name="Chan C."/>
        </authorList>
    </citation>
    <scope>NUCLEOTIDE SEQUENCE [LARGE SCALE GENOMIC DNA]</scope>
</reference>
<feature type="compositionally biased region" description="Basic and acidic residues" evidence="1">
    <location>
        <begin position="70"/>
        <end position="81"/>
    </location>
</feature>
<evidence type="ECO:0000256" key="2">
    <source>
        <dbReference type="SAM" id="Phobius"/>
    </source>
</evidence>
<sequence length="848" mass="86374">AVLSQAPGRQASGTGACDGDCASLAAAAAAGAGRRGERPELEGGQHGPEGGRRQMRAGGGRGQIPRRRRGGEPRGPGEDAGWRQFRPGDLVRVQQSRRRRAPRGGVREGPRRRGGRGAGGLPSSARPCGVRSPRGVLPVHPKKRSLRRQNAFGAPRGFGLGPSFSFASQGLCIGAAVITNTGSHSAVGSQGQPGVTPAPLGFRGLPRGVTQHARQHGCVIAAGWQRYRMDAAISWIGAGPPGQAGPAPAGSANPRGPPRVCVHAGGLVDSSAYMCLTSCPCFARWRVCFPKEAPGTPRVALRLSGLLAVSVVGVGIFICCGYAWGYHAKFLDGVDSFGCISAKLTLAVVDGQEDPPFVGLNAMIARLRKLSLALGGNSTSYTSQLDGLLALGVNSTSYTSQLDGLLALGGNSTSYTSQLDGLLALGGNSTSYTSQLDGLLENAGELGASAAQWLHDRGLGGTRPGGDAWPRLGSSRPAPALRGAAAPPRRLTVGGAGAAPPQRFPDGSAELAGSTRRRAAAGPEPLVGEEGAAGLAAGARRQAAAGPAPLVDEAGAAQLQQFLGDAVGLAASTRREAAESLEPLVGEESWDRARGLAAAAGLGGALAPASGAALVAAAGLLAACCSVGQAGGGGAAVRRGACGVWALAGPLGACCLLWGAALGSLAVPVSSACLVLGDIDRAMVEDMRGALGLDSLPNDHFAMLTETVDKCLNPADPSVVSNFADIIFFRTRSGAKVTVREELQSQLELYITSSFDAMAQNIPDGGSPDSITAELHELVDTEIITPIDTIIDGMRCDWLTEYYQEAVWGVCYQGVVVLSQVSTVCIALGTLLALLTVIMGHGGGCPLA</sequence>
<organism evidence="3 4">
    <name type="scientific">Prorocentrum cordatum</name>
    <dbReference type="NCBI Taxonomy" id="2364126"/>
    <lineage>
        <taxon>Eukaryota</taxon>
        <taxon>Sar</taxon>
        <taxon>Alveolata</taxon>
        <taxon>Dinophyceae</taxon>
        <taxon>Prorocentrales</taxon>
        <taxon>Prorocentraceae</taxon>
        <taxon>Prorocentrum</taxon>
    </lineage>
</organism>
<keyword evidence="2" id="KW-0812">Transmembrane</keyword>
<gene>
    <name evidence="3" type="ORF">PCOR1329_LOCUS58025</name>
</gene>
<accession>A0ABN9VHB6</accession>
<comment type="caution">
    <text evidence="3">The sequence shown here is derived from an EMBL/GenBank/DDBJ whole genome shotgun (WGS) entry which is preliminary data.</text>
</comment>
<dbReference type="Proteomes" id="UP001189429">
    <property type="component" value="Unassembled WGS sequence"/>
</dbReference>
<feature type="compositionally biased region" description="Basic and acidic residues" evidence="1">
    <location>
        <begin position="34"/>
        <end position="43"/>
    </location>
</feature>